<accession>A0ABU7SU56</accession>
<dbReference type="Gene3D" id="3.30.565.10">
    <property type="entry name" value="Histidine kinase-like ATPase, C-terminal domain"/>
    <property type="match status" value="1"/>
</dbReference>
<dbReference type="InterPro" id="IPR013507">
    <property type="entry name" value="DNA_mismatch_S5_2-like"/>
</dbReference>
<dbReference type="Gene3D" id="3.30.1370.100">
    <property type="entry name" value="MutL, C-terminal domain, regulatory subdomain"/>
    <property type="match status" value="1"/>
</dbReference>
<dbReference type="CDD" id="cd00782">
    <property type="entry name" value="MutL_Trans"/>
    <property type="match status" value="1"/>
</dbReference>
<dbReference type="InterPro" id="IPR014790">
    <property type="entry name" value="MutL_C"/>
</dbReference>
<dbReference type="Pfam" id="PF08676">
    <property type="entry name" value="MutL_C"/>
    <property type="match status" value="1"/>
</dbReference>
<name>A0ABU7SU56_9LACO</name>
<reference evidence="8 9" key="1">
    <citation type="submission" date="2023-02" db="EMBL/GenBank/DDBJ databases">
        <title>The predominant lactic acid bacteria and yeasts involved in the spontaneous fermentation of millet during the production of the traditional porridge Hausa koko in Ghana.</title>
        <authorList>
            <person name="Atter A."/>
            <person name="Diaz M."/>
        </authorList>
    </citation>
    <scope>NUCLEOTIDE SEQUENCE [LARGE SCALE GENOMIC DNA]</scope>
    <source>
        <strain evidence="8 9">FI11552</strain>
    </source>
</reference>
<dbReference type="PROSITE" id="PS00058">
    <property type="entry name" value="DNA_MISMATCH_REPAIR_1"/>
    <property type="match status" value="1"/>
</dbReference>
<dbReference type="InterPro" id="IPR038973">
    <property type="entry name" value="MutL/Mlh/Pms-like"/>
</dbReference>
<evidence type="ECO:0000256" key="4">
    <source>
        <dbReference type="HAMAP-Rule" id="MF_00149"/>
    </source>
</evidence>
<keyword evidence="3 4" id="KW-0234">DNA repair</keyword>
<dbReference type="CDD" id="cd16926">
    <property type="entry name" value="HATPase_MutL-MLH-PMS-like"/>
    <property type="match status" value="1"/>
</dbReference>
<evidence type="ECO:0000259" key="7">
    <source>
        <dbReference type="SMART" id="SM01340"/>
    </source>
</evidence>
<dbReference type="InterPro" id="IPR042120">
    <property type="entry name" value="MutL_C_dimsub"/>
</dbReference>
<gene>
    <name evidence="4 8" type="primary">mutL</name>
    <name evidence="8" type="ORF">PS396_05135</name>
</gene>
<dbReference type="Pfam" id="PF01119">
    <property type="entry name" value="DNA_mis_repair"/>
    <property type="match status" value="1"/>
</dbReference>
<dbReference type="Gene3D" id="3.30.1540.20">
    <property type="entry name" value="MutL, C-terminal domain, dimerisation subdomain"/>
    <property type="match status" value="1"/>
</dbReference>
<protein>
    <recommendedName>
        <fullName evidence="4">DNA mismatch repair protein MutL</fullName>
    </recommendedName>
</protein>
<feature type="region of interest" description="Disordered" evidence="5">
    <location>
        <begin position="359"/>
        <end position="396"/>
    </location>
</feature>
<dbReference type="SUPFAM" id="SSF55874">
    <property type="entry name" value="ATPase domain of HSP90 chaperone/DNA topoisomerase II/histidine kinase"/>
    <property type="match status" value="1"/>
</dbReference>
<feature type="domain" description="MutL C-terminal dimerisation" evidence="6">
    <location>
        <begin position="471"/>
        <end position="613"/>
    </location>
</feature>
<comment type="function">
    <text evidence="4">This protein is involved in the repair of mismatches in DNA. It is required for dam-dependent methyl-directed DNA mismatch repair. May act as a 'molecular matchmaker', a protein that promotes the formation of a stable complex between two or more DNA-binding proteins in an ATP-dependent manner without itself being part of a final effector complex.</text>
</comment>
<comment type="caution">
    <text evidence="8">The sequence shown here is derived from an EMBL/GenBank/DDBJ whole genome shotgun (WGS) entry which is preliminary data.</text>
</comment>
<dbReference type="Pfam" id="PF13589">
    <property type="entry name" value="HATPase_c_3"/>
    <property type="match status" value="1"/>
</dbReference>
<dbReference type="InterPro" id="IPR014721">
    <property type="entry name" value="Ribsml_uS5_D2-typ_fold_subgr"/>
</dbReference>
<dbReference type="InterPro" id="IPR020568">
    <property type="entry name" value="Ribosomal_Su5_D2-typ_SF"/>
</dbReference>
<sequence length="672" mass="74624">MGKIHELDTVLADQIAAGEVIERPASIVKELVENALDAHSQRVDIIVENAGLDSIRVIDDGDGIASDDVQLAFKRHATSKIASRKDLFKVQTMGFRGEALPSIASVADVKMVTAQAGQDAGTQIHIRGGKTLEEKPAAARQGTDVRVTDLFFNTPARLKYLKSPQTELTRITDIINRLALANPAVAFSFTHNGKEIFRSAGNDNLQQVIAAIYGIKAGRKMLPIAGQDDDFTVSGFVSLPELTRASRQYITITINHRYIRNFELTKAIIQGYESKLMVGRYPIAVVNIDLDPVLVDVNVHPAKREVRLSKEAQLTKLIARTIRQRIASENLIPDISPDAFGPSADEIAALDQRLNEAAGHYQVSSAPNPRPNEAAPQSTQPAIRPNNGPADADADDSQVAAPVVIHHVGELDSPAMRAFDRHYQDEETAQPFGHPLDAPATNIRPGSAKNIELDVHDKSDESKRRFPDLQYIGQLQGTFLLAQAGDGLYIVDQHAAQERINYERFRKEIGQVSSAQQAFLVPLVLNYSTVDAMTINHHLDTLAGVGLNLEPFGQNSFILRSHPTWFKEGQEEDTAREMIEWLIKDGKITVRDFRMKTAIMMSCKRAIKANHHLDDREARALLRRLPKCENPFNCPHGRPVTVHFNDSDLEKMFKRIQDSHTPFADEFDDHEF</sequence>
<dbReference type="PANTHER" id="PTHR10073">
    <property type="entry name" value="DNA MISMATCH REPAIR PROTEIN MLH, PMS, MUTL"/>
    <property type="match status" value="1"/>
</dbReference>
<evidence type="ECO:0000256" key="5">
    <source>
        <dbReference type="SAM" id="MobiDB-lite"/>
    </source>
</evidence>
<dbReference type="InterPro" id="IPR037198">
    <property type="entry name" value="MutL_C_sf"/>
</dbReference>
<dbReference type="InterPro" id="IPR036890">
    <property type="entry name" value="HATPase_C_sf"/>
</dbReference>
<keyword evidence="8" id="KW-0540">Nuclease</keyword>
<dbReference type="PANTHER" id="PTHR10073:SF12">
    <property type="entry name" value="DNA MISMATCH REPAIR PROTEIN MLH1"/>
    <property type="match status" value="1"/>
</dbReference>
<evidence type="ECO:0000313" key="8">
    <source>
        <dbReference type="EMBL" id="MEE6701181.1"/>
    </source>
</evidence>
<evidence type="ECO:0000313" key="9">
    <source>
        <dbReference type="Proteomes" id="UP001335665"/>
    </source>
</evidence>
<proteinExistence type="inferred from homology"/>
<dbReference type="InterPro" id="IPR020667">
    <property type="entry name" value="DNA_mismatch_repair_MutL"/>
</dbReference>
<dbReference type="NCBIfam" id="NF000950">
    <property type="entry name" value="PRK00095.1-3"/>
    <property type="match status" value="1"/>
</dbReference>
<dbReference type="Gene3D" id="3.30.230.10">
    <property type="match status" value="1"/>
</dbReference>
<evidence type="ECO:0000256" key="1">
    <source>
        <dbReference type="ARBA" id="ARBA00006082"/>
    </source>
</evidence>
<organism evidence="8 9">
    <name type="scientific">Limosilactobacillus pontis</name>
    <dbReference type="NCBI Taxonomy" id="35787"/>
    <lineage>
        <taxon>Bacteria</taxon>
        <taxon>Bacillati</taxon>
        <taxon>Bacillota</taxon>
        <taxon>Bacilli</taxon>
        <taxon>Lactobacillales</taxon>
        <taxon>Lactobacillaceae</taxon>
        <taxon>Limosilactobacillus</taxon>
    </lineage>
</organism>
<dbReference type="SMART" id="SM00853">
    <property type="entry name" value="MutL_C"/>
    <property type="match status" value="1"/>
</dbReference>
<dbReference type="HAMAP" id="MF_00149">
    <property type="entry name" value="DNA_mis_repair"/>
    <property type="match status" value="1"/>
</dbReference>
<dbReference type="InterPro" id="IPR014762">
    <property type="entry name" value="DNA_mismatch_repair_CS"/>
</dbReference>
<dbReference type="NCBIfam" id="TIGR00585">
    <property type="entry name" value="mutl"/>
    <property type="match status" value="1"/>
</dbReference>
<dbReference type="InterPro" id="IPR002099">
    <property type="entry name" value="MutL/Mlh/PMS"/>
</dbReference>
<dbReference type="GO" id="GO:0004519">
    <property type="term" value="F:endonuclease activity"/>
    <property type="evidence" value="ECO:0007669"/>
    <property type="project" value="UniProtKB-KW"/>
</dbReference>
<feature type="domain" description="DNA mismatch repair protein S5" evidence="7">
    <location>
        <begin position="209"/>
        <end position="327"/>
    </location>
</feature>
<evidence type="ECO:0000259" key="6">
    <source>
        <dbReference type="SMART" id="SM00853"/>
    </source>
</evidence>
<dbReference type="EMBL" id="JAQSFA010000010">
    <property type="protein sequence ID" value="MEE6701181.1"/>
    <property type="molecule type" value="Genomic_DNA"/>
</dbReference>
<keyword evidence="2 4" id="KW-0227">DNA damage</keyword>
<dbReference type="SMART" id="SM01340">
    <property type="entry name" value="DNA_mis_repair"/>
    <property type="match status" value="1"/>
</dbReference>
<dbReference type="RefSeq" id="WP_331191807.1">
    <property type="nucleotide sequence ID" value="NZ_JAQSEO010000009.1"/>
</dbReference>
<keyword evidence="9" id="KW-1185">Reference proteome</keyword>
<dbReference type="SUPFAM" id="SSF54211">
    <property type="entry name" value="Ribosomal protein S5 domain 2-like"/>
    <property type="match status" value="1"/>
</dbReference>
<keyword evidence="8" id="KW-0378">Hydrolase</keyword>
<evidence type="ECO:0000256" key="2">
    <source>
        <dbReference type="ARBA" id="ARBA00022763"/>
    </source>
</evidence>
<dbReference type="Proteomes" id="UP001335665">
    <property type="component" value="Unassembled WGS sequence"/>
</dbReference>
<evidence type="ECO:0000256" key="3">
    <source>
        <dbReference type="ARBA" id="ARBA00023204"/>
    </source>
</evidence>
<keyword evidence="8" id="KW-0255">Endonuclease</keyword>
<dbReference type="SUPFAM" id="SSF118116">
    <property type="entry name" value="DNA mismatch repair protein MutL"/>
    <property type="match status" value="1"/>
</dbReference>
<comment type="similarity">
    <text evidence="1 4">Belongs to the DNA mismatch repair MutL/HexB family.</text>
</comment>
<dbReference type="InterPro" id="IPR042121">
    <property type="entry name" value="MutL_C_regsub"/>
</dbReference>